<name>A0A2K1K1I9_PHYPA</name>
<evidence type="ECO:0000313" key="3">
    <source>
        <dbReference type="Proteomes" id="UP000006727"/>
    </source>
</evidence>
<dbReference type="AlphaFoldDB" id="A0A2K1K1I9"/>
<dbReference type="InParanoid" id="A0A2K1K1I9"/>
<evidence type="ECO:0000313" key="1">
    <source>
        <dbReference type="EMBL" id="PNR47644.1"/>
    </source>
</evidence>
<proteinExistence type="predicted"/>
<organism evidence="1">
    <name type="scientific">Physcomitrium patens</name>
    <name type="common">Spreading-leaved earth moss</name>
    <name type="synonym">Physcomitrella patens</name>
    <dbReference type="NCBI Taxonomy" id="3218"/>
    <lineage>
        <taxon>Eukaryota</taxon>
        <taxon>Viridiplantae</taxon>
        <taxon>Streptophyta</taxon>
        <taxon>Embryophyta</taxon>
        <taxon>Bryophyta</taxon>
        <taxon>Bryophytina</taxon>
        <taxon>Bryopsida</taxon>
        <taxon>Funariidae</taxon>
        <taxon>Funariales</taxon>
        <taxon>Funariaceae</taxon>
        <taxon>Physcomitrium</taxon>
    </lineage>
</organism>
<protein>
    <submittedName>
        <fullName evidence="1 2">Uncharacterized protein</fullName>
    </submittedName>
</protein>
<dbReference type="EMBL" id="ABEU02000009">
    <property type="protein sequence ID" value="PNR47644.1"/>
    <property type="molecule type" value="Genomic_DNA"/>
</dbReference>
<reference evidence="1 3" key="1">
    <citation type="journal article" date="2008" name="Science">
        <title>The Physcomitrella genome reveals evolutionary insights into the conquest of land by plants.</title>
        <authorList>
            <person name="Rensing S."/>
            <person name="Lang D."/>
            <person name="Zimmer A."/>
            <person name="Terry A."/>
            <person name="Salamov A."/>
            <person name="Shapiro H."/>
            <person name="Nishiyama T."/>
            <person name="Perroud P.-F."/>
            <person name="Lindquist E."/>
            <person name="Kamisugi Y."/>
            <person name="Tanahashi T."/>
            <person name="Sakakibara K."/>
            <person name="Fujita T."/>
            <person name="Oishi K."/>
            <person name="Shin-I T."/>
            <person name="Kuroki Y."/>
            <person name="Toyoda A."/>
            <person name="Suzuki Y."/>
            <person name="Hashimoto A."/>
            <person name="Yamaguchi K."/>
            <person name="Sugano A."/>
            <person name="Kohara Y."/>
            <person name="Fujiyama A."/>
            <person name="Anterola A."/>
            <person name="Aoki S."/>
            <person name="Ashton N."/>
            <person name="Barbazuk W.B."/>
            <person name="Barker E."/>
            <person name="Bennetzen J."/>
            <person name="Bezanilla M."/>
            <person name="Blankenship R."/>
            <person name="Cho S.H."/>
            <person name="Dutcher S."/>
            <person name="Estelle M."/>
            <person name="Fawcett J.A."/>
            <person name="Gundlach H."/>
            <person name="Hanada K."/>
            <person name="Heyl A."/>
            <person name="Hicks K.A."/>
            <person name="Hugh J."/>
            <person name="Lohr M."/>
            <person name="Mayer K."/>
            <person name="Melkozernov A."/>
            <person name="Murata T."/>
            <person name="Nelson D."/>
            <person name="Pils B."/>
            <person name="Prigge M."/>
            <person name="Reiss B."/>
            <person name="Renner T."/>
            <person name="Rombauts S."/>
            <person name="Rushton P."/>
            <person name="Sanderfoot A."/>
            <person name="Schween G."/>
            <person name="Shiu S.-H."/>
            <person name="Stueber K."/>
            <person name="Theodoulou F.L."/>
            <person name="Tu H."/>
            <person name="Van de Peer Y."/>
            <person name="Verrier P.J."/>
            <person name="Waters E."/>
            <person name="Wood A."/>
            <person name="Yang L."/>
            <person name="Cove D."/>
            <person name="Cuming A."/>
            <person name="Hasebe M."/>
            <person name="Lucas S."/>
            <person name="Mishler D.B."/>
            <person name="Reski R."/>
            <person name="Grigoriev I."/>
            <person name="Quatrano R.S."/>
            <person name="Boore J.L."/>
        </authorList>
    </citation>
    <scope>NUCLEOTIDE SEQUENCE [LARGE SCALE GENOMIC DNA]</scope>
    <source>
        <strain evidence="2 3">cv. Gransden 2004</strain>
    </source>
</reference>
<gene>
    <name evidence="1" type="ORF">PHYPA_012117</name>
</gene>
<dbReference type="Gramene" id="Pp3c9_1439V3.1">
    <property type="protein sequence ID" value="PAC:32911495.CDS.1"/>
    <property type="gene ID" value="Pp3c9_1439"/>
</dbReference>
<keyword evidence="3" id="KW-1185">Reference proteome</keyword>
<evidence type="ECO:0000313" key="2">
    <source>
        <dbReference type="EnsemblPlants" id="PAC:32911495.CDS.1"/>
    </source>
</evidence>
<dbReference type="Proteomes" id="UP000006727">
    <property type="component" value="Chromosome 9"/>
</dbReference>
<sequence>MGCVVLGSVELWMSLGDQHPRLDLVVVGQWTVVCSHPPTFLFSLMINSPQVCICSYHSHCKSTTIASFLTFSLFLFF</sequence>
<reference evidence="2" key="3">
    <citation type="submission" date="2020-12" db="UniProtKB">
        <authorList>
            <consortium name="EnsemblPlants"/>
        </authorList>
    </citation>
    <scope>IDENTIFICATION</scope>
</reference>
<reference evidence="1 3" key="2">
    <citation type="journal article" date="2018" name="Plant J.">
        <title>The Physcomitrella patens chromosome-scale assembly reveals moss genome structure and evolution.</title>
        <authorList>
            <person name="Lang D."/>
            <person name="Ullrich K.K."/>
            <person name="Murat F."/>
            <person name="Fuchs J."/>
            <person name="Jenkins J."/>
            <person name="Haas F.B."/>
            <person name="Piednoel M."/>
            <person name="Gundlach H."/>
            <person name="Van Bel M."/>
            <person name="Meyberg R."/>
            <person name="Vives C."/>
            <person name="Morata J."/>
            <person name="Symeonidi A."/>
            <person name="Hiss M."/>
            <person name="Muchero W."/>
            <person name="Kamisugi Y."/>
            <person name="Saleh O."/>
            <person name="Blanc G."/>
            <person name="Decker E.L."/>
            <person name="van Gessel N."/>
            <person name="Grimwood J."/>
            <person name="Hayes R.D."/>
            <person name="Graham S.W."/>
            <person name="Gunter L.E."/>
            <person name="McDaniel S.F."/>
            <person name="Hoernstein S.N.W."/>
            <person name="Larsson A."/>
            <person name="Li F.W."/>
            <person name="Perroud P.F."/>
            <person name="Phillips J."/>
            <person name="Ranjan P."/>
            <person name="Rokshar D.S."/>
            <person name="Rothfels C.J."/>
            <person name="Schneider L."/>
            <person name="Shu S."/>
            <person name="Stevenson D.W."/>
            <person name="Thummler F."/>
            <person name="Tillich M."/>
            <person name="Villarreal Aguilar J.C."/>
            <person name="Widiez T."/>
            <person name="Wong G.K."/>
            <person name="Wymore A."/>
            <person name="Zhang Y."/>
            <person name="Zimmer A.D."/>
            <person name="Quatrano R.S."/>
            <person name="Mayer K.F.X."/>
            <person name="Goodstein D."/>
            <person name="Casacuberta J.M."/>
            <person name="Vandepoele K."/>
            <person name="Reski R."/>
            <person name="Cuming A.C."/>
            <person name="Tuskan G.A."/>
            <person name="Maumus F."/>
            <person name="Salse J."/>
            <person name="Schmutz J."/>
            <person name="Rensing S.A."/>
        </authorList>
    </citation>
    <scope>NUCLEOTIDE SEQUENCE [LARGE SCALE GENOMIC DNA]</scope>
    <source>
        <strain evidence="2 3">cv. Gransden 2004</strain>
    </source>
</reference>
<dbReference type="EnsemblPlants" id="Pp3c9_1439V3.1">
    <property type="protein sequence ID" value="PAC:32911495.CDS.1"/>
    <property type="gene ID" value="Pp3c9_1439"/>
</dbReference>
<accession>A0A2K1K1I9</accession>